<dbReference type="EMBL" id="CP010835">
    <property type="protein sequence ID" value="AMM54914.1"/>
    <property type="molecule type" value="Genomic_DNA"/>
</dbReference>
<protein>
    <submittedName>
        <fullName evidence="4">Cell division protein</fullName>
    </submittedName>
</protein>
<keyword evidence="4" id="KW-0132">Cell division</keyword>
<proteinExistence type="predicted"/>
<dbReference type="GO" id="GO:0051301">
    <property type="term" value="P:cell division"/>
    <property type="evidence" value="ECO:0007669"/>
    <property type="project" value="UniProtKB-KW"/>
</dbReference>
<evidence type="ECO:0000313" key="4">
    <source>
        <dbReference type="EMBL" id="AMM54914.1"/>
    </source>
</evidence>
<reference evidence="4 5" key="2">
    <citation type="journal article" date="2016" name="Int. J. Syst. Evol. Microbiol.">
        <title>Pyrococcus kukulkanii sp. nov., a hyperthermophilic, piezophilic archaeon isolated from a deep-sea hydrothermal vent.</title>
        <authorList>
            <person name="Callac N."/>
            <person name="Oger P."/>
            <person name="Lesongeur F."/>
            <person name="Rattray J.E."/>
            <person name="Vannier P."/>
            <person name="Michoud G."/>
            <person name="Beauverger M."/>
            <person name="Gayet N."/>
            <person name="Rouxel O."/>
            <person name="Jebbar M."/>
            <person name="Godfroy A."/>
        </authorList>
    </citation>
    <scope>NUCLEOTIDE SEQUENCE [LARGE SCALE GENOMIC DNA]</scope>
    <source>
        <strain evidence="4 5">NCB100</strain>
    </source>
</reference>
<dbReference type="GO" id="GO:0005524">
    <property type="term" value="F:ATP binding"/>
    <property type="evidence" value="ECO:0007669"/>
    <property type="project" value="UniProtKB-KW"/>
</dbReference>
<keyword evidence="2" id="KW-0067">ATP-binding</keyword>
<dbReference type="InterPro" id="IPR050304">
    <property type="entry name" value="MT-severing_AAA_ATPase"/>
</dbReference>
<dbReference type="AlphaFoldDB" id="A0A127BC55"/>
<name>A0A127BC55_9EURY</name>
<dbReference type="KEGG" id="pyc:TQ32_10795"/>
<dbReference type="OrthoDB" id="77269at2157"/>
<dbReference type="Gene3D" id="3.40.50.300">
    <property type="entry name" value="P-loop containing nucleotide triphosphate hydrolases"/>
    <property type="match status" value="1"/>
</dbReference>
<dbReference type="InterPro" id="IPR027417">
    <property type="entry name" value="P-loop_NTPase"/>
</dbReference>
<dbReference type="PANTHER" id="PTHR23074:SF83">
    <property type="entry name" value="VACUOLAR PROTEIN SORTING-ASSOCIATED PROTEIN 4A"/>
    <property type="match status" value="1"/>
</dbReference>
<accession>A0A127BC55</accession>
<dbReference type="PATRIC" id="fig|1609559.3.peg.2225"/>
<evidence type="ECO:0000259" key="3">
    <source>
        <dbReference type="SMART" id="SM00382"/>
    </source>
</evidence>
<dbReference type="Proteomes" id="UP000070587">
    <property type="component" value="Chromosome"/>
</dbReference>
<dbReference type="InterPro" id="IPR003959">
    <property type="entry name" value="ATPase_AAA_core"/>
</dbReference>
<evidence type="ECO:0000256" key="2">
    <source>
        <dbReference type="ARBA" id="ARBA00022840"/>
    </source>
</evidence>
<dbReference type="SMART" id="SM00382">
    <property type="entry name" value="AAA"/>
    <property type="match status" value="1"/>
</dbReference>
<organism evidence="4 5">
    <name type="scientific">Pyrococcus kukulkanii</name>
    <dbReference type="NCBI Taxonomy" id="1609559"/>
    <lineage>
        <taxon>Archaea</taxon>
        <taxon>Methanobacteriati</taxon>
        <taxon>Methanobacteriota</taxon>
        <taxon>Thermococci</taxon>
        <taxon>Thermococcales</taxon>
        <taxon>Thermococcaceae</taxon>
        <taxon>Pyrococcus</taxon>
    </lineage>
</organism>
<dbReference type="STRING" id="1609559.TQ32_10795"/>
<feature type="domain" description="AAA+ ATPase" evidence="3">
    <location>
        <begin position="121"/>
        <end position="255"/>
    </location>
</feature>
<dbReference type="InterPro" id="IPR015415">
    <property type="entry name" value="Spast_Vps4_C"/>
</dbReference>
<keyword evidence="1" id="KW-0547">Nucleotide-binding</keyword>
<reference evidence="5" key="1">
    <citation type="submission" date="2015-02" db="EMBL/GenBank/DDBJ databases">
        <title>Pyrococcus kukulkanii sp. nov., a novel hyperthermophilic archaeon isolated from a deep-sea hydrothermal vent at the Guaymas Basin.</title>
        <authorList>
            <person name="Oger P.M."/>
            <person name="Callac N."/>
            <person name="Jebbar M."/>
            <person name="Godfroy A."/>
        </authorList>
    </citation>
    <scope>NUCLEOTIDE SEQUENCE [LARGE SCALE GENOMIC DNA]</scope>
    <source>
        <strain evidence="5">NCB100</strain>
    </source>
</reference>
<sequence length="364" mass="41039">MDRLQLLQLQKCEEEYERAIALGQYDKARLIALRCSELLRKLASENLSMSHILLEQAKVWEQKARNVYKRKKKGSDEYIERIKLLIRKSTVTWNDIGGLREAKKLVSQAVGLSIAKSPIEPPQGILLFGPPGTGKSLLASAVANGLNATFFSVKASDLLSKYFGESSKLVSALFSLARQLSPSVIFIDEVDSLTLKRTSLDDAARRMIGTLLAEIDGFKDNTKKVILLSATNAPWDLDEAMLSRLPIRIYVPLPDVEAAIEIFRIHLRGLSYRLNMTKLAKEAVKRLYSGREIANVVKLASMKMLEEMNPELTDPLKIPSLTGKELAVRPLEMDDFKEAFKKVKSPVTKMEIRKYEKWAREFAI</sequence>
<evidence type="ECO:0000313" key="5">
    <source>
        <dbReference type="Proteomes" id="UP000070587"/>
    </source>
</evidence>
<dbReference type="GeneID" id="28492335"/>
<dbReference type="SUPFAM" id="SSF52540">
    <property type="entry name" value="P-loop containing nucleoside triphosphate hydrolases"/>
    <property type="match status" value="1"/>
</dbReference>
<evidence type="ECO:0000256" key="1">
    <source>
        <dbReference type="ARBA" id="ARBA00022741"/>
    </source>
</evidence>
<dbReference type="Pfam" id="PF09336">
    <property type="entry name" value="Vps4_C"/>
    <property type="match status" value="1"/>
</dbReference>
<dbReference type="GO" id="GO:0016887">
    <property type="term" value="F:ATP hydrolysis activity"/>
    <property type="evidence" value="ECO:0007669"/>
    <property type="project" value="InterPro"/>
</dbReference>
<dbReference type="RefSeq" id="WP_068324571.1">
    <property type="nucleotide sequence ID" value="NZ_CP010835.1"/>
</dbReference>
<keyword evidence="4" id="KW-0131">Cell cycle</keyword>
<gene>
    <name evidence="4" type="ORF">TQ32_10795</name>
</gene>
<dbReference type="Gene3D" id="1.10.8.60">
    <property type="match status" value="1"/>
</dbReference>
<dbReference type="InterPro" id="IPR003593">
    <property type="entry name" value="AAA+_ATPase"/>
</dbReference>
<dbReference type="Pfam" id="PF00004">
    <property type="entry name" value="AAA"/>
    <property type="match status" value="1"/>
</dbReference>
<dbReference type="PANTHER" id="PTHR23074">
    <property type="entry name" value="AAA DOMAIN-CONTAINING"/>
    <property type="match status" value="1"/>
</dbReference>